<feature type="transmembrane region" description="Helical" evidence="1">
    <location>
        <begin position="64"/>
        <end position="85"/>
    </location>
</feature>
<comment type="caution">
    <text evidence="2">The sequence shown here is derived from an EMBL/GenBank/DDBJ whole genome shotgun (WGS) entry which is preliminary data.</text>
</comment>
<organism evidence="2 3">
    <name type="scientific">Candidatus Argoarchaeum ethanivorans</name>
    <dbReference type="NCBI Taxonomy" id="2608793"/>
    <lineage>
        <taxon>Archaea</taxon>
        <taxon>Methanobacteriati</taxon>
        <taxon>Methanobacteriota</taxon>
        <taxon>Stenosarchaea group</taxon>
        <taxon>Methanomicrobia</taxon>
        <taxon>Methanosarcinales</taxon>
        <taxon>Methanosarcinales incertae sedis</taxon>
        <taxon>GOM Arc I cluster</taxon>
        <taxon>Candidatus Argoarchaeum</taxon>
    </lineage>
</organism>
<feature type="transmembrane region" description="Helical" evidence="1">
    <location>
        <begin position="12"/>
        <end position="33"/>
    </location>
</feature>
<keyword evidence="1" id="KW-1133">Transmembrane helix</keyword>
<dbReference type="AlphaFoldDB" id="A0A811TF75"/>
<evidence type="ECO:0000313" key="3">
    <source>
        <dbReference type="Proteomes" id="UP000634805"/>
    </source>
</evidence>
<dbReference type="EMBL" id="CAJHIS010000067">
    <property type="protein sequence ID" value="CAD6495132.1"/>
    <property type="molecule type" value="Genomic_DNA"/>
</dbReference>
<reference evidence="2" key="1">
    <citation type="submission" date="2020-10" db="EMBL/GenBank/DDBJ databases">
        <authorList>
            <person name="Hahn C.J."/>
            <person name="Laso-Perez R."/>
            <person name="Vulcano F."/>
            <person name="Vaziourakis K.-M."/>
            <person name="Stokke R."/>
            <person name="Steen I.H."/>
            <person name="Teske A."/>
            <person name="Boetius A."/>
            <person name="Liebeke M."/>
            <person name="Amann R."/>
            <person name="Knittel K."/>
        </authorList>
    </citation>
    <scope>NUCLEOTIDE SEQUENCE</scope>
    <source>
        <strain evidence="2">Gfbio:e3339647-f889-4370-9287-4fb5cb688e4c:AG392D22_GoMArc1</strain>
    </source>
</reference>
<keyword evidence="1" id="KW-0472">Membrane</keyword>
<accession>A0A811TF75</accession>
<dbReference type="Proteomes" id="UP000634805">
    <property type="component" value="Unassembled WGS sequence"/>
</dbReference>
<evidence type="ECO:0000313" key="2">
    <source>
        <dbReference type="EMBL" id="CAD6495132.1"/>
    </source>
</evidence>
<evidence type="ECO:0000256" key="1">
    <source>
        <dbReference type="SAM" id="Phobius"/>
    </source>
</evidence>
<gene>
    <name evidence="2" type="ORF">EMLJLAPB_01224</name>
</gene>
<keyword evidence="1" id="KW-0812">Transmembrane</keyword>
<name>A0A811TF75_9EURY</name>
<sequence length="143" mass="16859">MFKIFSIMHINRISFGSIIHSLLDCLISIFWHINRISGCAFNAYNCQHCEKKCKHRYLPRYVCFAFHFFLLYFLVTFTISIYKIFDNVRYFLCTRLLRNRELLVTFCKAQLCSFHYSSVISSPFRIMCTVSPSTYPAVSAIST</sequence>
<proteinExistence type="predicted"/>
<protein>
    <submittedName>
        <fullName evidence="2">Uncharacterized protein</fullName>
    </submittedName>
</protein>